<evidence type="ECO:0000256" key="4">
    <source>
        <dbReference type="ARBA" id="ARBA00022989"/>
    </source>
</evidence>
<feature type="transmembrane region" description="Helical" evidence="6">
    <location>
        <begin position="53"/>
        <end position="75"/>
    </location>
</feature>
<evidence type="ECO:0000256" key="5">
    <source>
        <dbReference type="ARBA" id="ARBA00023136"/>
    </source>
</evidence>
<keyword evidence="4 6" id="KW-1133">Transmembrane helix</keyword>
<comment type="caution">
    <text evidence="8">The sequence shown here is derived from an EMBL/GenBank/DDBJ whole genome shotgun (WGS) entry which is preliminary data.</text>
</comment>
<keyword evidence="2" id="KW-1003">Cell membrane</keyword>
<evidence type="ECO:0000256" key="3">
    <source>
        <dbReference type="ARBA" id="ARBA00022692"/>
    </source>
</evidence>
<evidence type="ECO:0000256" key="2">
    <source>
        <dbReference type="ARBA" id="ARBA00022475"/>
    </source>
</evidence>
<feature type="transmembrane region" description="Helical" evidence="6">
    <location>
        <begin position="180"/>
        <end position="197"/>
    </location>
</feature>
<keyword evidence="3 6" id="KW-0812">Transmembrane</keyword>
<dbReference type="InterPro" id="IPR051311">
    <property type="entry name" value="DedA_domain"/>
</dbReference>
<comment type="subcellular location">
    <subcellularLocation>
        <location evidence="1">Cell membrane</location>
        <topology evidence="1">Multi-pass membrane protein</topology>
    </subcellularLocation>
</comment>
<dbReference type="Pfam" id="PF09335">
    <property type="entry name" value="VTT_dom"/>
    <property type="match status" value="1"/>
</dbReference>
<feature type="domain" description="VTT" evidence="7">
    <location>
        <begin position="33"/>
        <end position="164"/>
    </location>
</feature>
<feature type="transmembrane region" description="Helical" evidence="6">
    <location>
        <begin position="144"/>
        <end position="168"/>
    </location>
</feature>
<dbReference type="Proteomes" id="UP000228533">
    <property type="component" value="Unassembled WGS sequence"/>
</dbReference>
<dbReference type="EMBL" id="PFAM01000008">
    <property type="protein sequence ID" value="PIT96266.1"/>
    <property type="molecule type" value="Genomic_DNA"/>
</dbReference>
<proteinExistence type="predicted"/>
<gene>
    <name evidence="8" type="ORF">COT94_01065</name>
</gene>
<name>A0A2M6WU58_9BACT</name>
<accession>A0A2M6WU58</accession>
<protein>
    <submittedName>
        <fullName evidence="8">DedA family protein</fullName>
    </submittedName>
</protein>
<dbReference type="PANTHER" id="PTHR42709">
    <property type="entry name" value="ALKALINE PHOSPHATASE LIKE PROTEIN"/>
    <property type="match status" value="1"/>
</dbReference>
<evidence type="ECO:0000313" key="9">
    <source>
        <dbReference type="Proteomes" id="UP000228533"/>
    </source>
</evidence>
<reference evidence="9" key="1">
    <citation type="submission" date="2017-09" db="EMBL/GenBank/DDBJ databases">
        <title>Depth-based differentiation of microbial function through sediment-hosted aquifers and enrichment of novel symbionts in the deep terrestrial subsurface.</title>
        <authorList>
            <person name="Probst A.J."/>
            <person name="Ladd B."/>
            <person name="Jarett J.K."/>
            <person name="Geller-Mcgrath D.E."/>
            <person name="Sieber C.M.K."/>
            <person name="Emerson J.B."/>
            <person name="Anantharaman K."/>
            <person name="Thomas B.C."/>
            <person name="Malmstrom R."/>
            <person name="Stieglmeier M."/>
            <person name="Klingl A."/>
            <person name="Woyke T."/>
            <person name="Ryan C.M."/>
            <person name="Banfield J.F."/>
        </authorList>
    </citation>
    <scope>NUCLEOTIDE SEQUENCE [LARGE SCALE GENOMIC DNA]</scope>
</reference>
<evidence type="ECO:0000256" key="1">
    <source>
        <dbReference type="ARBA" id="ARBA00004651"/>
    </source>
</evidence>
<evidence type="ECO:0000259" key="7">
    <source>
        <dbReference type="Pfam" id="PF09335"/>
    </source>
</evidence>
<dbReference type="InterPro" id="IPR032816">
    <property type="entry name" value="VTT_dom"/>
</dbReference>
<organism evidence="8 9">
    <name type="scientific">Candidatus Falkowbacteria bacterium CG10_big_fil_rev_8_21_14_0_10_37_14</name>
    <dbReference type="NCBI Taxonomy" id="1974561"/>
    <lineage>
        <taxon>Bacteria</taxon>
        <taxon>Candidatus Falkowiibacteriota</taxon>
    </lineage>
</organism>
<evidence type="ECO:0000313" key="8">
    <source>
        <dbReference type="EMBL" id="PIT96266.1"/>
    </source>
</evidence>
<dbReference type="GO" id="GO:0005886">
    <property type="term" value="C:plasma membrane"/>
    <property type="evidence" value="ECO:0007669"/>
    <property type="project" value="UniProtKB-SubCell"/>
</dbReference>
<sequence>MSHFFTSLLNLFAGWSYGGIIALMAIESSFIPFPSEVIIPPAGYLASQGRMNLWLVILSGTLGSLIGALFNYYLAKHLGSPVIHRLARSKWAKWFLISSESLTKSEQFFRSKGNISTFIGRFLPAIRQLISIPAGLAKMDLKPFLFYTTLGSGLWCVILALLGYWFGANQNQLQKYYNEISYSFLSLFLLSLLIWLIKRHYAHKEGKTKID</sequence>
<keyword evidence="5 6" id="KW-0472">Membrane</keyword>
<evidence type="ECO:0000256" key="6">
    <source>
        <dbReference type="SAM" id="Phobius"/>
    </source>
</evidence>
<dbReference type="AlphaFoldDB" id="A0A2M6WU58"/>
<feature type="transmembrane region" description="Helical" evidence="6">
    <location>
        <begin position="12"/>
        <end position="33"/>
    </location>
</feature>
<dbReference type="PANTHER" id="PTHR42709:SF6">
    <property type="entry name" value="UNDECAPRENYL PHOSPHATE TRANSPORTER A"/>
    <property type="match status" value="1"/>
</dbReference>